<keyword evidence="1" id="KW-1133">Transmembrane helix</keyword>
<dbReference type="GeneID" id="63686321"/>
<dbReference type="Proteomes" id="UP000030653">
    <property type="component" value="Unassembled WGS sequence"/>
</dbReference>
<accession>M5G2M4</accession>
<dbReference type="HOGENOM" id="CLU_2133430_0_0_1"/>
<name>M5G2M4_DACPD</name>
<dbReference type="AlphaFoldDB" id="M5G2M4"/>
<keyword evidence="1" id="KW-0472">Membrane</keyword>
<organism evidence="2 3">
    <name type="scientific">Dacryopinax primogenitus (strain DJM 731)</name>
    <name type="common">Brown rot fungus</name>
    <dbReference type="NCBI Taxonomy" id="1858805"/>
    <lineage>
        <taxon>Eukaryota</taxon>
        <taxon>Fungi</taxon>
        <taxon>Dikarya</taxon>
        <taxon>Basidiomycota</taxon>
        <taxon>Agaricomycotina</taxon>
        <taxon>Dacrymycetes</taxon>
        <taxon>Dacrymycetales</taxon>
        <taxon>Dacrymycetaceae</taxon>
        <taxon>Dacryopinax</taxon>
    </lineage>
</organism>
<keyword evidence="1" id="KW-0812">Transmembrane</keyword>
<keyword evidence="3" id="KW-1185">Reference proteome</keyword>
<evidence type="ECO:0000313" key="2">
    <source>
        <dbReference type="EMBL" id="EJU00102.1"/>
    </source>
</evidence>
<feature type="transmembrane region" description="Helical" evidence="1">
    <location>
        <begin position="12"/>
        <end position="32"/>
    </location>
</feature>
<dbReference type="EMBL" id="JH795868">
    <property type="protein sequence ID" value="EJU00102.1"/>
    <property type="molecule type" value="Genomic_DNA"/>
</dbReference>
<gene>
    <name evidence="2" type="ORF">DACRYDRAFT_17144</name>
</gene>
<sequence>MPITITMELPDTPYLIAAASIGAFVGLAFWVFDASHGGVCSSIIAAASYIWEAIKVVWVWTSMQAITQFVKDLAALLLALKPALDALANILEEMCVVEERGRALRVGGVGVGV</sequence>
<protein>
    <submittedName>
        <fullName evidence="2">Uncharacterized protein</fullName>
    </submittedName>
</protein>
<proteinExistence type="predicted"/>
<reference evidence="2 3" key="1">
    <citation type="journal article" date="2012" name="Science">
        <title>The Paleozoic origin of enzymatic lignin decomposition reconstructed from 31 fungal genomes.</title>
        <authorList>
            <person name="Floudas D."/>
            <person name="Binder M."/>
            <person name="Riley R."/>
            <person name="Barry K."/>
            <person name="Blanchette R.A."/>
            <person name="Henrissat B."/>
            <person name="Martinez A.T."/>
            <person name="Otillar R."/>
            <person name="Spatafora J.W."/>
            <person name="Yadav J.S."/>
            <person name="Aerts A."/>
            <person name="Benoit I."/>
            <person name="Boyd A."/>
            <person name="Carlson A."/>
            <person name="Copeland A."/>
            <person name="Coutinho P.M."/>
            <person name="de Vries R.P."/>
            <person name="Ferreira P."/>
            <person name="Findley K."/>
            <person name="Foster B."/>
            <person name="Gaskell J."/>
            <person name="Glotzer D."/>
            <person name="Gorecki P."/>
            <person name="Heitman J."/>
            <person name="Hesse C."/>
            <person name="Hori C."/>
            <person name="Igarashi K."/>
            <person name="Jurgens J.A."/>
            <person name="Kallen N."/>
            <person name="Kersten P."/>
            <person name="Kohler A."/>
            <person name="Kuees U."/>
            <person name="Kumar T.K.A."/>
            <person name="Kuo A."/>
            <person name="LaButti K."/>
            <person name="Larrondo L.F."/>
            <person name="Lindquist E."/>
            <person name="Ling A."/>
            <person name="Lombard V."/>
            <person name="Lucas S."/>
            <person name="Lundell T."/>
            <person name="Martin R."/>
            <person name="McLaughlin D.J."/>
            <person name="Morgenstern I."/>
            <person name="Morin E."/>
            <person name="Murat C."/>
            <person name="Nagy L.G."/>
            <person name="Nolan M."/>
            <person name="Ohm R.A."/>
            <person name="Patyshakuliyeva A."/>
            <person name="Rokas A."/>
            <person name="Ruiz-Duenas F.J."/>
            <person name="Sabat G."/>
            <person name="Salamov A."/>
            <person name="Samejima M."/>
            <person name="Schmutz J."/>
            <person name="Slot J.C."/>
            <person name="St John F."/>
            <person name="Stenlid J."/>
            <person name="Sun H."/>
            <person name="Sun S."/>
            <person name="Syed K."/>
            <person name="Tsang A."/>
            <person name="Wiebenga A."/>
            <person name="Young D."/>
            <person name="Pisabarro A."/>
            <person name="Eastwood D.C."/>
            <person name="Martin F."/>
            <person name="Cullen D."/>
            <person name="Grigoriev I.V."/>
            <person name="Hibbett D.S."/>
        </authorList>
    </citation>
    <scope>NUCLEOTIDE SEQUENCE [LARGE SCALE GENOMIC DNA]</scope>
    <source>
        <strain evidence="2 3">DJM-731 SS1</strain>
    </source>
</reference>
<evidence type="ECO:0000313" key="3">
    <source>
        <dbReference type="Proteomes" id="UP000030653"/>
    </source>
</evidence>
<dbReference type="RefSeq" id="XP_040626999.1">
    <property type="nucleotide sequence ID" value="XM_040771259.1"/>
</dbReference>
<evidence type="ECO:0000256" key="1">
    <source>
        <dbReference type="SAM" id="Phobius"/>
    </source>
</evidence>